<dbReference type="Proteomes" id="UP000646833">
    <property type="component" value="Unassembled WGS sequence"/>
</dbReference>
<dbReference type="AlphaFoldDB" id="A0A830E556"/>
<evidence type="ECO:0000256" key="1">
    <source>
        <dbReference type="SAM" id="MobiDB-lite"/>
    </source>
</evidence>
<sequence>MAKKLSIIASDANRPVGTIPHPPRNMRTPRRTEIGNKATPYHHGDGVRAEGWDGSWTVEDMTPATRPMC</sequence>
<feature type="compositionally biased region" description="Basic and acidic residues" evidence="1">
    <location>
        <begin position="42"/>
        <end position="51"/>
    </location>
</feature>
<reference evidence="2" key="2">
    <citation type="submission" date="2020-09" db="EMBL/GenBank/DDBJ databases">
        <authorList>
            <person name="Sun Q."/>
            <person name="Sedlacek I."/>
        </authorList>
    </citation>
    <scope>NUCLEOTIDE SEQUENCE</scope>
    <source>
        <strain evidence="2">CCM 7217</strain>
    </source>
</reference>
<evidence type="ECO:0000313" key="2">
    <source>
        <dbReference type="EMBL" id="GGC51460.1"/>
    </source>
</evidence>
<gene>
    <name evidence="2" type="ORF">GCM10007209_11340</name>
</gene>
<reference evidence="2" key="1">
    <citation type="journal article" date="2014" name="Int. J. Syst. Evol. Microbiol.">
        <title>Complete genome sequence of Corynebacterium casei LMG S-19264T (=DSM 44701T), isolated from a smear-ripened cheese.</title>
        <authorList>
            <consortium name="US DOE Joint Genome Institute (JGI-PGF)"/>
            <person name="Walter F."/>
            <person name="Albersmeier A."/>
            <person name="Kalinowski J."/>
            <person name="Ruckert C."/>
        </authorList>
    </citation>
    <scope>NUCLEOTIDE SEQUENCE</scope>
    <source>
        <strain evidence="2">CCM 7217</strain>
    </source>
</reference>
<proteinExistence type="predicted"/>
<accession>A0A830E556</accession>
<dbReference type="EMBL" id="BMCI01000002">
    <property type="protein sequence ID" value="GGC51460.1"/>
    <property type="molecule type" value="Genomic_DNA"/>
</dbReference>
<comment type="caution">
    <text evidence="2">The sequence shown here is derived from an EMBL/GenBank/DDBJ whole genome shotgun (WGS) entry which is preliminary data.</text>
</comment>
<feature type="region of interest" description="Disordered" evidence="1">
    <location>
        <begin position="1"/>
        <end position="69"/>
    </location>
</feature>
<protein>
    <submittedName>
        <fullName evidence="2">Uncharacterized protein</fullName>
    </submittedName>
</protein>
<evidence type="ECO:0000313" key="3">
    <source>
        <dbReference type="Proteomes" id="UP000646833"/>
    </source>
</evidence>
<organism evidence="2 3">
    <name type="scientific">Haloferax sulfurifontis</name>
    <dbReference type="NCBI Taxonomy" id="255616"/>
    <lineage>
        <taxon>Archaea</taxon>
        <taxon>Methanobacteriati</taxon>
        <taxon>Methanobacteriota</taxon>
        <taxon>Stenosarchaea group</taxon>
        <taxon>Halobacteria</taxon>
        <taxon>Halobacteriales</taxon>
        <taxon>Haloferacaceae</taxon>
        <taxon>Haloferax</taxon>
    </lineage>
</organism>
<name>A0A830E556_9EURY</name>